<keyword evidence="6 9" id="KW-0456">Lyase</keyword>
<dbReference type="PANTHER" id="PTHR30246">
    <property type="entry name" value="2-KETO-3-DEOXY-6-PHOSPHOGLUCONATE ALDOLASE"/>
    <property type="match status" value="1"/>
</dbReference>
<dbReference type="NCBIfam" id="TIGR01182">
    <property type="entry name" value="eda"/>
    <property type="match status" value="1"/>
</dbReference>
<dbReference type="PROSITE" id="PS00159">
    <property type="entry name" value="ALDOLASE_KDPG_KHG_1"/>
    <property type="match status" value="1"/>
</dbReference>
<proteinExistence type="inferred from homology"/>
<evidence type="ECO:0000256" key="1">
    <source>
        <dbReference type="ARBA" id="ARBA00000654"/>
    </source>
</evidence>
<evidence type="ECO:0000313" key="10">
    <source>
        <dbReference type="Proteomes" id="UP000032266"/>
    </source>
</evidence>
<comment type="pathway">
    <text evidence="2">Carbohydrate acid metabolism; 2-dehydro-3-deoxy-D-gluconate degradation; D-glyceraldehyde 3-phosphate and pyruvate from 2-dehydro-3-deoxy-D-gluconate: step 2/2.</text>
</comment>
<dbReference type="SUPFAM" id="SSF51569">
    <property type="entry name" value="Aldolase"/>
    <property type="match status" value="1"/>
</dbReference>
<dbReference type="Proteomes" id="UP000032266">
    <property type="component" value="Chromosome"/>
</dbReference>
<keyword evidence="7" id="KW-0704">Schiff base</keyword>
<evidence type="ECO:0000313" key="9">
    <source>
        <dbReference type="EMBL" id="AJQ93214.1"/>
    </source>
</evidence>
<reference evidence="9 10" key="1">
    <citation type="submission" date="2014-01" db="EMBL/GenBank/DDBJ databases">
        <title>Full genme sequencing of cellulolytic bacterium Gynuella sunshinyii YC6258T gen. nov., sp. nov.</title>
        <authorList>
            <person name="Khan H."/>
            <person name="Chung E.J."/>
            <person name="Chung Y.R."/>
        </authorList>
    </citation>
    <scope>NUCLEOTIDE SEQUENCE [LARGE SCALE GENOMIC DNA]</scope>
    <source>
        <strain evidence="9 10">YC6258</strain>
    </source>
</reference>
<dbReference type="InterPro" id="IPR031338">
    <property type="entry name" value="KDPG/KHG_AS_2"/>
</dbReference>
<evidence type="ECO:0000256" key="6">
    <source>
        <dbReference type="ARBA" id="ARBA00023239"/>
    </source>
</evidence>
<dbReference type="InterPro" id="IPR000887">
    <property type="entry name" value="Aldlse_KDPG_KHG"/>
</dbReference>
<evidence type="ECO:0000256" key="7">
    <source>
        <dbReference type="ARBA" id="ARBA00023270"/>
    </source>
</evidence>
<dbReference type="RefSeq" id="WP_044616083.1">
    <property type="nucleotide sequence ID" value="NZ_CP007142.1"/>
</dbReference>
<dbReference type="KEGG" id="gsn:YC6258_01166"/>
<evidence type="ECO:0000256" key="4">
    <source>
        <dbReference type="ARBA" id="ARBA00011233"/>
    </source>
</evidence>
<gene>
    <name evidence="9" type="ORF">YC6258_01166</name>
</gene>
<dbReference type="EC" id="4.1.2.14" evidence="5"/>
<evidence type="ECO:0000256" key="8">
    <source>
        <dbReference type="ARBA" id="ARBA00023277"/>
    </source>
</evidence>
<evidence type="ECO:0000256" key="2">
    <source>
        <dbReference type="ARBA" id="ARBA00004736"/>
    </source>
</evidence>
<dbReference type="PATRIC" id="fig|1445510.3.peg.1136"/>
<comment type="catalytic activity">
    <reaction evidence="1">
        <text>2-dehydro-3-deoxy-6-phospho-D-gluconate = D-glyceraldehyde 3-phosphate + pyruvate</text>
        <dbReference type="Rhea" id="RHEA:17089"/>
        <dbReference type="ChEBI" id="CHEBI:15361"/>
        <dbReference type="ChEBI" id="CHEBI:57569"/>
        <dbReference type="ChEBI" id="CHEBI:59776"/>
        <dbReference type="EC" id="4.1.2.14"/>
    </reaction>
</comment>
<protein>
    <recommendedName>
        <fullName evidence="5">2-dehydro-3-deoxy-phosphogluconate aldolase</fullName>
        <ecNumber evidence="5">4.1.2.14</ecNumber>
    </recommendedName>
</protein>
<evidence type="ECO:0000256" key="5">
    <source>
        <dbReference type="ARBA" id="ARBA00013063"/>
    </source>
</evidence>
<comment type="similarity">
    <text evidence="3">Belongs to the KHG/KDPG aldolase family.</text>
</comment>
<accession>A0A0C5VSG2</accession>
<name>A0A0C5VSG2_9GAMM</name>
<dbReference type="HOGENOM" id="CLU_077795_1_1_6"/>
<organism evidence="9 10">
    <name type="scientific">Gynuella sunshinyii YC6258</name>
    <dbReference type="NCBI Taxonomy" id="1445510"/>
    <lineage>
        <taxon>Bacteria</taxon>
        <taxon>Pseudomonadati</taxon>
        <taxon>Pseudomonadota</taxon>
        <taxon>Gammaproteobacteria</taxon>
        <taxon>Oceanospirillales</taxon>
        <taxon>Saccharospirillaceae</taxon>
        <taxon>Gynuella</taxon>
    </lineage>
</organism>
<sequence>MSSLADQLAQFKVIPVIEISVLSSAAPLADALMQNGLPVAEVTFRSDIAAEALAAMKAAQPELLVGAGTVLTTEQVDKAIAAGADFIVSPGFNPKIVQYCQQQSVAMIPGVNSPSQIEQVMELGVTAIKFFPAEATGGVKFLKAILAPYRNIRVMPTGGINAANILDYLALPAVFACGGSWMVDKKLLDAGDFDTLGKLIADARAVVEKA</sequence>
<dbReference type="InterPro" id="IPR031337">
    <property type="entry name" value="KDPG/KHG_AS_1"/>
</dbReference>
<dbReference type="AlphaFoldDB" id="A0A0C5VSG2"/>
<keyword evidence="10" id="KW-1185">Reference proteome</keyword>
<dbReference type="NCBIfam" id="NF004325">
    <property type="entry name" value="PRK05718.1"/>
    <property type="match status" value="1"/>
</dbReference>
<dbReference type="Gene3D" id="3.20.20.70">
    <property type="entry name" value="Aldolase class I"/>
    <property type="match status" value="1"/>
</dbReference>
<dbReference type="GO" id="GO:0008675">
    <property type="term" value="F:2-dehydro-3-deoxy-phosphogluconate aldolase activity"/>
    <property type="evidence" value="ECO:0007669"/>
    <property type="project" value="UniProtKB-EC"/>
</dbReference>
<evidence type="ECO:0000256" key="3">
    <source>
        <dbReference type="ARBA" id="ARBA00006906"/>
    </source>
</evidence>
<comment type="subunit">
    <text evidence="4">Homotrimer.</text>
</comment>
<dbReference type="EMBL" id="CP007142">
    <property type="protein sequence ID" value="AJQ93214.1"/>
    <property type="molecule type" value="Genomic_DNA"/>
</dbReference>
<dbReference type="CDD" id="cd00452">
    <property type="entry name" value="KDPG_aldolase"/>
    <property type="match status" value="1"/>
</dbReference>
<dbReference type="STRING" id="1445510.YC6258_01166"/>
<dbReference type="PROSITE" id="PS00160">
    <property type="entry name" value="ALDOLASE_KDPG_KHG_2"/>
    <property type="match status" value="1"/>
</dbReference>
<dbReference type="PANTHER" id="PTHR30246:SF1">
    <property type="entry name" value="2-DEHYDRO-3-DEOXY-6-PHOSPHOGALACTONATE ALDOLASE-RELATED"/>
    <property type="match status" value="1"/>
</dbReference>
<dbReference type="OrthoDB" id="9805177at2"/>
<keyword evidence="8" id="KW-0119">Carbohydrate metabolism</keyword>
<dbReference type="Pfam" id="PF01081">
    <property type="entry name" value="Aldolase"/>
    <property type="match status" value="1"/>
</dbReference>
<dbReference type="InterPro" id="IPR013785">
    <property type="entry name" value="Aldolase_TIM"/>
</dbReference>